<evidence type="ECO:0008006" key="4">
    <source>
        <dbReference type="Google" id="ProtNLM"/>
    </source>
</evidence>
<proteinExistence type="predicted"/>
<dbReference type="EMBL" id="KV425929">
    <property type="protein sequence ID" value="KZV97503.1"/>
    <property type="molecule type" value="Genomic_DNA"/>
</dbReference>
<keyword evidence="1" id="KW-0732">Signal</keyword>
<protein>
    <recommendedName>
        <fullName evidence="4">Extracellular membrane protein CFEM domain-containing protein</fullName>
    </recommendedName>
</protein>
<dbReference type="AlphaFoldDB" id="A0A165L8E7"/>
<reference evidence="2 3" key="1">
    <citation type="journal article" date="2016" name="Mol. Biol. Evol.">
        <title>Comparative Genomics of Early-Diverging Mushroom-Forming Fungi Provides Insights into the Origins of Lignocellulose Decay Capabilities.</title>
        <authorList>
            <person name="Nagy L.G."/>
            <person name="Riley R."/>
            <person name="Tritt A."/>
            <person name="Adam C."/>
            <person name="Daum C."/>
            <person name="Floudas D."/>
            <person name="Sun H."/>
            <person name="Yadav J.S."/>
            <person name="Pangilinan J."/>
            <person name="Larsson K.H."/>
            <person name="Matsuura K."/>
            <person name="Barry K."/>
            <person name="Labutti K."/>
            <person name="Kuo R."/>
            <person name="Ohm R.A."/>
            <person name="Bhattacharya S.S."/>
            <person name="Shirouzu T."/>
            <person name="Yoshinaga Y."/>
            <person name="Martin F.M."/>
            <person name="Grigoriev I.V."/>
            <person name="Hibbett D.S."/>
        </authorList>
    </citation>
    <scope>NUCLEOTIDE SEQUENCE [LARGE SCALE GENOMIC DNA]</scope>
    <source>
        <strain evidence="2 3">HHB12029</strain>
    </source>
</reference>
<feature type="signal peptide" evidence="1">
    <location>
        <begin position="1"/>
        <end position="19"/>
    </location>
</feature>
<keyword evidence="3" id="KW-1185">Reference proteome</keyword>
<organism evidence="2 3">
    <name type="scientific">Exidia glandulosa HHB12029</name>
    <dbReference type="NCBI Taxonomy" id="1314781"/>
    <lineage>
        <taxon>Eukaryota</taxon>
        <taxon>Fungi</taxon>
        <taxon>Dikarya</taxon>
        <taxon>Basidiomycota</taxon>
        <taxon>Agaricomycotina</taxon>
        <taxon>Agaricomycetes</taxon>
        <taxon>Auriculariales</taxon>
        <taxon>Exidiaceae</taxon>
        <taxon>Exidia</taxon>
    </lineage>
</organism>
<name>A0A165L8E7_EXIGL</name>
<evidence type="ECO:0000313" key="2">
    <source>
        <dbReference type="EMBL" id="KZV97503.1"/>
    </source>
</evidence>
<accession>A0A165L8E7</accession>
<evidence type="ECO:0000313" key="3">
    <source>
        <dbReference type="Proteomes" id="UP000077266"/>
    </source>
</evidence>
<feature type="chain" id="PRO_5007861476" description="Extracellular membrane protein CFEM domain-containing protein" evidence="1">
    <location>
        <begin position="20"/>
        <end position="135"/>
    </location>
</feature>
<evidence type="ECO:0000256" key="1">
    <source>
        <dbReference type="SAM" id="SignalP"/>
    </source>
</evidence>
<sequence>MRLTLNLALTISFIALVRGQNSTNTTADGNPICVDTCLNTTIAGLSASTNCSGLGENGTGFPQCLCPSNVQNTLQTCFNTTCSADESLFGHDITASGCAAAEPPADDTGNSGSTKLAAALFSSAVLLASSMASLL</sequence>
<dbReference type="InParanoid" id="A0A165L8E7"/>
<dbReference type="Proteomes" id="UP000077266">
    <property type="component" value="Unassembled WGS sequence"/>
</dbReference>
<gene>
    <name evidence="2" type="ORF">EXIGLDRAFT_764302</name>
</gene>